<protein>
    <submittedName>
        <fullName evidence="9">Glycine/betaine ABC transporter permease</fullName>
    </submittedName>
</protein>
<feature type="transmembrane region" description="Helical" evidence="6">
    <location>
        <begin position="27"/>
        <end position="49"/>
    </location>
</feature>
<gene>
    <name evidence="9" type="ORF">CGZ93_14755</name>
</gene>
<feature type="transmembrane region" description="Helical" evidence="6">
    <location>
        <begin position="149"/>
        <end position="173"/>
    </location>
</feature>
<dbReference type="Proteomes" id="UP000216311">
    <property type="component" value="Unassembled WGS sequence"/>
</dbReference>
<evidence type="ECO:0000256" key="7">
    <source>
        <dbReference type="SAM" id="MobiDB-lite"/>
    </source>
</evidence>
<evidence type="ECO:0000256" key="2">
    <source>
        <dbReference type="ARBA" id="ARBA00022448"/>
    </source>
</evidence>
<dbReference type="InterPro" id="IPR035906">
    <property type="entry name" value="MetI-like_sf"/>
</dbReference>
<dbReference type="SUPFAM" id="SSF161098">
    <property type="entry name" value="MetI-like"/>
    <property type="match status" value="1"/>
</dbReference>
<dbReference type="PROSITE" id="PS50928">
    <property type="entry name" value="ABC_TM1"/>
    <property type="match status" value="1"/>
</dbReference>
<evidence type="ECO:0000313" key="9">
    <source>
        <dbReference type="EMBL" id="OYO18674.1"/>
    </source>
</evidence>
<accession>A0A255GYG8</accession>
<dbReference type="AlphaFoldDB" id="A0A255GYG8"/>
<organism evidence="9 10">
    <name type="scientific">Enemella dayhoffiae</name>
    <dbReference type="NCBI Taxonomy" id="2016507"/>
    <lineage>
        <taxon>Bacteria</taxon>
        <taxon>Bacillati</taxon>
        <taxon>Actinomycetota</taxon>
        <taxon>Actinomycetes</taxon>
        <taxon>Propionibacteriales</taxon>
        <taxon>Propionibacteriaceae</taxon>
        <taxon>Enemella</taxon>
    </lineage>
</organism>
<reference evidence="9 10" key="1">
    <citation type="submission" date="2017-07" db="EMBL/GenBank/DDBJ databases">
        <title>Draft whole genome sequences of clinical Proprionibacteriaceae strains.</title>
        <authorList>
            <person name="Bernier A.-M."/>
            <person name="Bernard K."/>
            <person name="Domingo M.-C."/>
        </authorList>
    </citation>
    <scope>NUCLEOTIDE SEQUENCE [LARGE SCALE GENOMIC DNA]</scope>
    <source>
        <strain evidence="9 10">NML 130396</strain>
    </source>
</reference>
<dbReference type="Pfam" id="PF00528">
    <property type="entry name" value="BPD_transp_1"/>
    <property type="match status" value="1"/>
</dbReference>
<proteinExistence type="inferred from homology"/>
<dbReference type="PANTHER" id="PTHR30177:SF33">
    <property type="entry name" value="POSSIBLE OSMOPROTECTANT (GLYCINE BETAINE_CARNITINE_CHOLINE_L-PROLINE) TRANSPORT INTEGRAL MEMBRANE PROTEIN ABC TRANSPORTER PROZ"/>
    <property type="match status" value="1"/>
</dbReference>
<comment type="similarity">
    <text evidence="6">Belongs to the binding-protein-dependent transport system permease family.</text>
</comment>
<dbReference type="CDD" id="cd06261">
    <property type="entry name" value="TM_PBP2"/>
    <property type="match status" value="1"/>
</dbReference>
<evidence type="ECO:0000256" key="4">
    <source>
        <dbReference type="ARBA" id="ARBA00022989"/>
    </source>
</evidence>
<dbReference type="GO" id="GO:0031460">
    <property type="term" value="P:glycine betaine transport"/>
    <property type="evidence" value="ECO:0007669"/>
    <property type="project" value="TreeGrafter"/>
</dbReference>
<evidence type="ECO:0000256" key="5">
    <source>
        <dbReference type="ARBA" id="ARBA00023136"/>
    </source>
</evidence>
<dbReference type="Gene3D" id="1.10.3720.10">
    <property type="entry name" value="MetI-like"/>
    <property type="match status" value="1"/>
</dbReference>
<keyword evidence="3 6" id="KW-0812">Transmembrane</keyword>
<keyword evidence="5 6" id="KW-0472">Membrane</keyword>
<dbReference type="GO" id="GO:0005886">
    <property type="term" value="C:plasma membrane"/>
    <property type="evidence" value="ECO:0007669"/>
    <property type="project" value="UniProtKB-SubCell"/>
</dbReference>
<feature type="transmembrane region" description="Helical" evidence="6">
    <location>
        <begin position="185"/>
        <end position="210"/>
    </location>
</feature>
<dbReference type="OrthoDB" id="5244012at2"/>
<comment type="caution">
    <text evidence="9">The sequence shown here is derived from an EMBL/GenBank/DDBJ whole genome shotgun (WGS) entry which is preliminary data.</text>
</comment>
<dbReference type="InterPro" id="IPR000515">
    <property type="entry name" value="MetI-like"/>
</dbReference>
<sequence>MNLFDHLLDPTKWTGGDGIGARLLEHLFYSGVSLLAAMLIAIPLGILIGHTRRGNVVVAGISNATRAIPTLGLLVLAVTLMGTGTLPVVLCLAVLAIPPILNGTVSGFLNADRDAVLAAHAMGMTPMQVIRRVEWPLALPLVVSGVRSAVLQVIATATVAAMAASGGLGRLVLDGQKRQGGYPEVFAGAVLVMALAIALDIALGALTAALRRRTRGRTCKDDPKDTGTTAAPTETVDAKG</sequence>
<evidence type="ECO:0000256" key="6">
    <source>
        <dbReference type="RuleBase" id="RU363032"/>
    </source>
</evidence>
<evidence type="ECO:0000256" key="3">
    <source>
        <dbReference type="ARBA" id="ARBA00022692"/>
    </source>
</evidence>
<evidence type="ECO:0000313" key="10">
    <source>
        <dbReference type="Proteomes" id="UP000216311"/>
    </source>
</evidence>
<name>A0A255GYG8_9ACTN</name>
<feature type="domain" description="ABC transmembrane type-1" evidence="8">
    <location>
        <begin position="23"/>
        <end position="203"/>
    </location>
</feature>
<evidence type="ECO:0000259" key="8">
    <source>
        <dbReference type="PROSITE" id="PS50928"/>
    </source>
</evidence>
<dbReference type="EMBL" id="NMVQ01000043">
    <property type="protein sequence ID" value="OYO18674.1"/>
    <property type="molecule type" value="Genomic_DNA"/>
</dbReference>
<keyword evidence="10" id="KW-1185">Reference proteome</keyword>
<dbReference type="GO" id="GO:0055085">
    <property type="term" value="P:transmembrane transport"/>
    <property type="evidence" value="ECO:0007669"/>
    <property type="project" value="InterPro"/>
</dbReference>
<keyword evidence="4 6" id="KW-1133">Transmembrane helix</keyword>
<comment type="subcellular location">
    <subcellularLocation>
        <location evidence="6">Cell membrane</location>
        <topology evidence="6">Multi-pass membrane protein</topology>
    </subcellularLocation>
    <subcellularLocation>
        <location evidence="1">Membrane</location>
        <topology evidence="1">Multi-pass membrane protein</topology>
    </subcellularLocation>
</comment>
<keyword evidence="2 6" id="KW-0813">Transport</keyword>
<evidence type="ECO:0000256" key="1">
    <source>
        <dbReference type="ARBA" id="ARBA00004141"/>
    </source>
</evidence>
<dbReference type="InterPro" id="IPR051204">
    <property type="entry name" value="ABC_transp_perm/SBD"/>
</dbReference>
<feature type="region of interest" description="Disordered" evidence="7">
    <location>
        <begin position="214"/>
        <end position="240"/>
    </location>
</feature>
<dbReference type="RefSeq" id="WP_094364907.1">
    <property type="nucleotide sequence ID" value="NZ_NMVQ01000043.1"/>
</dbReference>
<dbReference type="PANTHER" id="PTHR30177">
    <property type="entry name" value="GLYCINE BETAINE/L-PROLINE TRANSPORT SYSTEM PERMEASE PROTEIN PROW"/>
    <property type="match status" value="1"/>
</dbReference>